<proteinExistence type="predicted"/>
<dbReference type="AlphaFoldDB" id="A0A1S4EFB5"/>
<dbReference type="RefSeq" id="XP_017300838.1">
    <property type="nucleotide sequence ID" value="XM_017445349.1"/>
</dbReference>
<keyword evidence="2" id="KW-1185">Reference proteome</keyword>
<feature type="compositionally biased region" description="Basic and acidic residues" evidence="1">
    <location>
        <begin position="25"/>
        <end position="39"/>
    </location>
</feature>
<feature type="compositionally biased region" description="Basic residues" evidence="1">
    <location>
        <begin position="1"/>
        <end position="11"/>
    </location>
</feature>
<feature type="region of interest" description="Disordered" evidence="1">
    <location>
        <begin position="1"/>
        <end position="59"/>
    </location>
</feature>
<name>A0A1S4EFB5_DIACI</name>
<accession>A0A1S4EFB5</accession>
<dbReference type="KEGG" id="dci:103512312"/>
<protein>
    <submittedName>
        <fullName evidence="3">Uncharacterized protein LOC103512312</fullName>
    </submittedName>
</protein>
<dbReference type="PaxDb" id="121845-A0A1S4EFB5"/>
<gene>
    <name evidence="3" type="primary">LOC103512312</name>
</gene>
<sequence length="170" mass="19222">MDKSKKKKKRAASVAGTSSTQAPEKNQKELGEPNKDKKSNTNSAPSTSNTEISVAQNVSNVTNGGQKVKAVTKKKKTETVIDEKTKMLQDFQAVVREGTEFFLKDEYSRCVECYKRVRKDYGDVLRNICSPLDHSVFIYVFCMARIFTQSYLEIIDSLHDLNVELSFHTI</sequence>
<evidence type="ECO:0000313" key="2">
    <source>
        <dbReference type="Proteomes" id="UP000079169"/>
    </source>
</evidence>
<feature type="compositionally biased region" description="Polar residues" evidence="1">
    <location>
        <begin position="15"/>
        <end position="24"/>
    </location>
</feature>
<dbReference type="Proteomes" id="UP000079169">
    <property type="component" value="Unplaced"/>
</dbReference>
<evidence type="ECO:0000313" key="3">
    <source>
        <dbReference type="RefSeq" id="XP_017300838.1"/>
    </source>
</evidence>
<evidence type="ECO:0000256" key="1">
    <source>
        <dbReference type="SAM" id="MobiDB-lite"/>
    </source>
</evidence>
<organism evidence="2 3">
    <name type="scientific">Diaphorina citri</name>
    <name type="common">Asian citrus psyllid</name>
    <dbReference type="NCBI Taxonomy" id="121845"/>
    <lineage>
        <taxon>Eukaryota</taxon>
        <taxon>Metazoa</taxon>
        <taxon>Ecdysozoa</taxon>
        <taxon>Arthropoda</taxon>
        <taxon>Hexapoda</taxon>
        <taxon>Insecta</taxon>
        <taxon>Pterygota</taxon>
        <taxon>Neoptera</taxon>
        <taxon>Paraneoptera</taxon>
        <taxon>Hemiptera</taxon>
        <taxon>Sternorrhyncha</taxon>
        <taxon>Psylloidea</taxon>
        <taxon>Psyllidae</taxon>
        <taxon>Diaphorininae</taxon>
        <taxon>Diaphorina</taxon>
    </lineage>
</organism>
<dbReference type="GeneID" id="103512312"/>
<reference evidence="3" key="1">
    <citation type="submission" date="2025-08" db="UniProtKB">
        <authorList>
            <consortium name="RefSeq"/>
        </authorList>
    </citation>
    <scope>IDENTIFICATION</scope>
</reference>
<feature type="compositionally biased region" description="Low complexity" evidence="1">
    <location>
        <begin position="40"/>
        <end position="50"/>
    </location>
</feature>